<dbReference type="EC" id="3.4.19.12" evidence="9"/>
<evidence type="ECO:0000313" key="12">
    <source>
        <dbReference type="Proteomes" id="UP001142055"/>
    </source>
</evidence>
<dbReference type="SUPFAM" id="SSF54001">
    <property type="entry name" value="Cysteine proteinases"/>
    <property type="match status" value="1"/>
</dbReference>
<evidence type="ECO:0000256" key="6">
    <source>
        <dbReference type="ARBA" id="ARBA00022801"/>
    </source>
</evidence>
<evidence type="ECO:0000256" key="3">
    <source>
        <dbReference type="ARBA" id="ARBA00022723"/>
    </source>
</evidence>
<evidence type="ECO:0000256" key="2">
    <source>
        <dbReference type="ARBA" id="ARBA00022670"/>
    </source>
</evidence>
<dbReference type="CDD" id="cd22745">
    <property type="entry name" value="OTU_OTU1"/>
    <property type="match status" value="1"/>
</dbReference>
<keyword evidence="3" id="KW-0479">Metal-binding</keyword>
<dbReference type="Pfam" id="PF21403">
    <property type="entry name" value="OTU1_UBXL"/>
    <property type="match status" value="1"/>
</dbReference>
<keyword evidence="8" id="KW-0862">Zinc</keyword>
<dbReference type="Pfam" id="PF24560">
    <property type="entry name" value="zf-C2H2_OTU1_C"/>
    <property type="match status" value="1"/>
</dbReference>
<reference evidence="11" key="1">
    <citation type="submission" date="2022-12" db="EMBL/GenBank/DDBJ databases">
        <title>Genome assemblies of Blomia tropicalis.</title>
        <authorList>
            <person name="Cui Y."/>
        </authorList>
    </citation>
    <scope>NUCLEOTIDE SEQUENCE</scope>
    <source>
        <tissue evidence="11">Adult mites</tissue>
    </source>
</reference>
<dbReference type="GO" id="GO:0005829">
    <property type="term" value="C:cytosol"/>
    <property type="evidence" value="ECO:0007669"/>
    <property type="project" value="TreeGrafter"/>
</dbReference>
<keyword evidence="4" id="KW-0863">Zinc-finger</keyword>
<evidence type="ECO:0000256" key="7">
    <source>
        <dbReference type="ARBA" id="ARBA00022807"/>
    </source>
</evidence>
<feature type="domain" description="OTU" evidence="10">
    <location>
        <begin position="110"/>
        <end position="233"/>
    </location>
</feature>
<dbReference type="InterPro" id="IPR057766">
    <property type="entry name" value="Znf-C2H2_OTU1-like_C"/>
</dbReference>
<dbReference type="GO" id="GO:0030968">
    <property type="term" value="P:endoplasmic reticulum unfolded protein response"/>
    <property type="evidence" value="ECO:0007669"/>
    <property type="project" value="TreeGrafter"/>
</dbReference>
<dbReference type="GO" id="GO:0008270">
    <property type="term" value="F:zinc ion binding"/>
    <property type="evidence" value="ECO:0007669"/>
    <property type="project" value="UniProtKB-KW"/>
</dbReference>
<dbReference type="InterPro" id="IPR003323">
    <property type="entry name" value="OTU_dom"/>
</dbReference>
<sequence length="307" mass="35158">MASVNNLKIQVRTRNGQHIIDSLSTKDSVAQLKATIWSLTSLHPDTCKVLIGYPPEELFLVDDDQLIGDIIKRPRETLILQEIVQSSVGNGEQLNKFAEPMNKVQIRREMRRVEVPANNSCLFVSVNFCMTNKMMNKCPQLRELIAETVKNDPITYNEGFLGKPNTEYCTWIRNEDHWGGGIELAILSKYYGVEIVAVDTQNIRLNRFGEDQDYQYRIFLIFDGIHYDPLIIESTDVNNPTQTKFATTDTQVIEMALEFARVAKEKHQFTDLKRMQLRCNNCKQSFPPEQARAHASATGHLDFSEVK</sequence>
<keyword evidence="9" id="KW-0963">Cytoplasm</keyword>
<dbReference type="GO" id="GO:0016579">
    <property type="term" value="P:protein deubiquitination"/>
    <property type="evidence" value="ECO:0007669"/>
    <property type="project" value="TreeGrafter"/>
</dbReference>
<keyword evidence="12" id="KW-1185">Reference proteome</keyword>
<dbReference type="Gene3D" id="3.90.70.80">
    <property type="match status" value="1"/>
</dbReference>
<dbReference type="InterPro" id="IPR038765">
    <property type="entry name" value="Papain-like_cys_pep_sf"/>
</dbReference>
<dbReference type="GO" id="GO:0004843">
    <property type="term" value="F:cysteine-type deubiquitinase activity"/>
    <property type="evidence" value="ECO:0007669"/>
    <property type="project" value="UniProtKB-UniRule"/>
</dbReference>
<evidence type="ECO:0000256" key="4">
    <source>
        <dbReference type="ARBA" id="ARBA00022771"/>
    </source>
</evidence>
<dbReference type="AlphaFoldDB" id="A0A9Q0RPU4"/>
<evidence type="ECO:0000256" key="1">
    <source>
        <dbReference type="ARBA" id="ARBA00000707"/>
    </source>
</evidence>
<dbReference type="Proteomes" id="UP001142055">
    <property type="component" value="Chromosome 1"/>
</dbReference>
<dbReference type="GO" id="GO:0036503">
    <property type="term" value="P:ERAD pathway"/>
    <property type="evidence" value="ECO:0007669"/>
    <property type="project" value="TreeGrafter"/>
</dbReference>
<keyword evidence="5 9" id="KW-0833">Ubl conjugation pathway</keyword>
<dbReference type="OrthoDB" id="65596at2759"/>
<dbReference type="GO" id="GO:0005634">
    <property type="term" value="C:nucleus"/>
    <property type="evidence" value="ECO:0007669"/>
    <property type="project" value="TreeGrafter"/>
</dbReference>
<protein>
    <recommendedName>
        <fullName evidence="9">Ubiquitin thioesterase OTU</fullName>
        <ecNumber evidence="9">3.4.19.12</ecNumber>
    </recommendedName>
</protein>
<comment type="caution">
    <text evidence="11">The sequence shown here is derived from an EMBL/GenBank/DDBJ whole genome shotgun (WGS) entry which is preliminary data.</text>
</comment>
<name>A0A9Q0RPU4_BLOTA</name>
<evidence type="ECO:0000259" key="10">
    <source>
        <dbReference type="PROSITE" id="PS50802"/>
    </source>
</evidence>
<accession>A0A9Q0RPU4</accession>
<dbReference type="CDD" id="cd17059">
    <property type="entry name" value="Ubl_OTU1"/>
    <property type="match status" value="1"/>
</dbReference>
<keyword evidence="2" id="KW-0645">Protease</keyword>
<comment type="function">
    <text evidence="9">Hydrolase that can remove conjugated ubiquitin from proteins and may therefore play an important regulatory role at the level of protein turnover by preventing degradation.</text>
</comment>
<proteinExistence type="predicted"/>
<dbReference type="Gene3D" id="3.10.20.90">
    <property type="entry name" value="Phosphatidylinositol 3-kinase Catalytic Subunit, Chain A, domain 1"/>
    <property type="match status" value="1"/>
</dbReference>
<keyword evidence="7 9" id="KW-0788">Thiol protease</keyword>
<comment type="subcellular location">
    <subcellularLocation>
        <location evidence="9">Cytoplasm</location>
    </subcellularLocation>
</comment>
<gene>
    <name evidence="11" type="ORF">RDWZM_000626</name>
</gene>
<comment type="catalytic activity">
    <reaction evidence="1 9">
        <text>Thiol-dependent hydrolysis of ester, thioester, amide, peptide and isopeptide bonds formed by the C-terminal Gly of ubiquitin (a 76-residue protein attached to proteins as an intracellular targeting signal).</text>
        <dbReference type="EC" id="3.4.19.12"/>
    </reaction>
</comment>
<evidence type="ECO:0000256" key="5">
    <source>
        <dbReference type="ARBA" id="ARBA00022786"/>
    </source>
</evidence>
<keyword evidence="6 9" id="KW-0378">Hydrolase</keyword>
<dbReference type="PANTHER" id="PTHR13312">
    <property type="entry name" value="HIV-INDUCED PROTEIN-7-LIKE PROTEASE"/>
    <property type="match status" value="1"/>
</dbReference>
<evidence type="ECO:0000313" key="11">
    <source>
        <dbReference type="EMBL" id="KAJ6222081.1"/>
    </source>
</evidence>
<dbReference type="InterPro" id="IPR048857">
    <property type="entry name" value="OTU1_Ubl"/>
</dbReference>
<dbReference type="PROSITE" id="PS50802">
    <property type="entry name" value="OTU"/>
    <property type="match status" value="1"/>
</dbReference>
<dbReference type="Pfam" id="PF02338">
    <property type="entry name" value="OTU"/>
    <property type="match status" value="1"/>
</dbReference>
<dbReference type="InterPro" id="IPR029071">
    <property type="entry name" value="Ubiquitin-like_domsf"/>
</dbReference>
<evidence type="ECO:0000256" key="9">
    <source>
        <dbReference type="RuleBase" id="RU367104"/>
    </source>
</evidence>
<dbReference type="SUPFAM" id="SSF54236">
    <property type="entry name" value="Ubiquitin-like"/>
    <property type="match status" value="1"/>
</dbReference>
<dbReference type="PANTHER" id="PTHR13312:SF0">
    <property type="entry name" value="UBIQUITIN THIOESTERASE OTU1"/>
    <property type="match status" value="1"/>
</dbReference>
<organism evidence="11 12">
    <name type="scientific">Blomia tropicalis</name>
    <name type="common">Mite</name>
    <dbReference type="NCBI Taxonomy" id="40697"/>
    <lineage>
        <taxon>Eukaryota</taxon>
        <taxon>Metazoa</taxon>
        <taxon>Ecdysozoa</taxon>
        <taxon>Arthropoda</taxon>
        <taxon>Chelicerata</taxon>
        <taxon>Arachnida</taxon>
        <taxon>Acari</taxon>
        <taxon>Acariformes</taxon>
        <taxon>Sarcoptiformes</taxon>
        <taxon>Astigmata</taxon>
        <taxon>Glycyphagoidea</taxon>
        <taxon>Echimyopodidae</taxon>
        <taxon>Blomia</taxon>
    </lineage>
</organism>
<dbReference type="OMA" id="TRCILVY"/>
<dbReference type="EMBL" id="JAPWDV010000001">
    <property type="protein sequence ID" value="KAJ6222081.1"/>
    <property type="molecule type" value="Genomic_DNA"/>
</dbReference>
<evidence type="ECO:0000256" key="8">
    <source>
        <dbReference type="ARBA" id="ARBA00022833"/>
    </source>
</evidence>